<dbReference type="InterPro" id="IPR029044">
    <property type="entry name" value="Nucleotide-diphossugar_trans"/>
</dbReference>
<protein>
    <submittedName>
        <fullName evidence="3">UDP-N-acetyl-D-galactosamine</fullName>
    </submittedName>
</protein>
<feature type="domain" description="Glycosyltransferase 2-like" evidence="2">
    <location>
        <begin position="37"/>
        <end position="154"/>
    </location>
</feature>
<gene>
    <name evidence="3" type="ORF">AV274_2800</name>
</gene>
<dbReference type="AlphaFoldDB" id="A0A196SGL5"/>
<dbReference type="InterPro" id="IPR001173">
    <property type="entry name" value="Glyco_trans_2-like"/>
</dbReference>
<evidence type="ECO:0000313" key="4">
    <source>
        <dbReference type="Proteomes" id="UP000078348"/>
    </source>
</evidence>
<dbReference type="GO" id="GO:0006493">
    <property type="term" value="P:protein O-linked glycosylation"/>
    <property type="evidence" value="ECO:0007669"/>
    <property type="project" value="TreeGrafter"/>
</dbReference>
<proteinExistence type="predicted"/>
<evidence type="ECO:0000313" key="3">
    <source>
        <dbReference type="EMBL" id="OAO15461.1"/>
    </source>
</evidence>
<keyword evidence="4" id="KW-1185">Reference proteome</keyword>
<dbReference type="Pfam" id="PF00535">
    <property type="entry name" value="Glycos_transf_2"/>
    <property type="match status" value="1"/>
</dbReference>
<comment type="caution">
    <text evidence="3">The sequence shown here is derived from an EMBL/GenBank/DDBJ whole genome shotgun (WGS) entry which is preliminary data.</text>
</comment>
<evidence type="ECO:0000259" key="2">
    <source>
        <dbReference type="Pfam" id="PF00535"/>
    </source>
</evidence>
<dbReference type="GO" id="GO:0005794">
    <property type="term" value="C:Golgi apparatus"/>
    <property type="evidence" value="ECO:0007669"/>
    <property type="project" value="TreeGrafter"/>
</dbReference>
<evidence type="ECO:0000256" key="1">
    <source>
        <dbReference type="ARBA" id="ARBA00023157"/>
    </source>
</evidence>
<dbReference type="SUPFAM" id="SSF53448">
    <property type="entry name" value="Nucleotide-diphospho-sugar transferases"/>
    <property type="match status" value="1"/>
</dbReference>
<name>A0A196SGL5_BLAHN</name>
<dbReference type="GO" id="GO:0004653">
    <property type="term" value="F:polypeptide N-acetylgalactosaminyltransferase activity"/>
    <property type="evidence" value="ECO:0007669"/>
    <property type="project" value="TreeGrafter"/>
</dbReference>
<dbReference type="OrthoDB" id="416652at2759"/>
<dbReference type="PANTHER" id="PTHR11675:SF126">
    <property type="entry name" value="RICIN B LECTIN DOMAIN-CONTAINING PROTEIN"/>
    <property type="match status" value="1"/>
</dbReference>
<dbReference type="Proteomes" id="UP000078348">
    <property type="component" value="Unassembled WGS sequence"/>
</dbReference>
<sequence length="365" mass="41898">MNYDIITNDKGETVSSQFLSSPIQPVESTTALRCRFSVIIVTFNEPLLNKTVENVLENTRPEYLYEVLIIDDQSTPPVTWDPNEKRVRIIRSDTRLGLIKARVTGGNEARGEFLAFIDAHVFVGPNWLTTPHRLLMEDPKTIVNYINFSLDPDKFLPKKAWQGIGSSASISVDLHQFWGGGSKTDDYSPITMGMFVTSKYWWNQGQMDPNLKTWGGENVEISLRTWLCGGRIVVARDSFVAHGFRYKFPYKVNGGDILRNYVRIANVWLDDEYRALFYNASNIKVKNGKVNYSFGDISERLALKEKMNCKPFSWYAEKFKGRAMCLTRKMRPAGYKCGTVSTVTIKDLDYLTYEQQFFKNATKQW</sequence>
<keyword evidence="1" id="KW-1015">Disulfide bond</keyword>
<dbReference type="STRING" id="478820.A0A196SGL5"/>
<reference evidence="3 4" key="1">
    <citation type="submission" date="2016-05" db="EMBL/GenBank/DDBJ databases">
        <title>Nuclear genome of Blastocystis sp. subtype 1 NandII.</title>
        <authorList>
            <person name="Gentekaki E."/>
            <person name="Curtis B."/>
            <person name="Stairs C."/>
            <person name="Eme L."/>
            <person name="Herman E."/>
            <person name="Klimes V."/>
            <person name="Arias M.C."/>
            <person name="Elias M."/>
            <person name="Hilliou F."/>
            <person name="Klute M."/>
            <person name="Malik S.-B."/>
            <person name="Pightling A."/>
            <person name="Rachubinski R."/>
            <person name="Salas D."/>
            <person name="Schlacht A."/>
            <person name="Suga H."/>
            <person name="Archibald J."/>
            <person name="Ball S.G."/>
            <person name="Clark G."/>
            <person name="Dacks J."/>
            <person name="Van Der Giezen M."/>
            <person name="Tsaousis A."/>
            <person name="Roger A."/>
        </authorList>
    </citation>
    <scope>NUCLEOTIDE SEQUENCE [LARGE SCALE GENOMIC DNA]</scope>
    <source>
        <strain evidence="4">ATCC 50177 / NandII</strain>
    </source>
</reference>
<dbReference type="Gene3D" id="3.90.550.10">
    <property type="entry name" value="Spore Coat Polysaccharide Biosynthesis Protein SpsA, Chain A"/>
    <property type="match status" value="1"/>
</dbReference>
<dbReference type="PANTHER" id="PTHR11675">
    <property type="entry name" value="N-ACETYLGALACTOSAMINYLTRANSFERASE"/>
    <property type="match status" value="1"/>
</dbReference>
<dbReference type="EMBL" id="LXWW01000139">
    <property type="protein sequence ID" value="OAO15461.1"/>
    <property type="molecule type" value="Genomic_DNA"/>
</dbReference>
<organism evidence="3 4">
    <name type="scientific">Blastocystis sp. subtype 1 (strain ATCC 50177 / NandII)</name>
    <dbReference type="NCBI Taxonomy" id="478820"/>
    <lineage>
        <taxon>Eukaryota</taxon>
        <taxon>Sar</taxon>
        <taxon>Stramenopiles</taxon>
        <taxon>Bigyra</taxon>
        <taxon>Opalozoa</taxon>
        <taxon>Opalinata</taxon>
        <taxon>Blastocystidae</taxon>
        <taxon>Blastocystis</taxon>
    </lineage>
</organism>
<accession>A0A196SGL5</accession>